<dbReference type="AlphaFoldDB" id="A0A8S4EXV3"/>
<dbReference type="GO" id="GO:0005737">
    <property type="term" value="C:cytoplasm"/>
    <property type="evidence" value="ECO:0007669"/>
    <property type="project" value="UniProtKB-SubCell"/>
</dbReference>
<dbReference type="InterPro" id="IPR002220">
    <property type="entry name" value="DapA-like"/>
</dbReference>
<dbReference type="GO" id="GO:0008747">
    <property type="term" value="F:N-acetylneuraminate lyase activity"/>
    <property type="evidence" value="ECO:0007669"/>
    <property type="project" value="UniProtKB-EC"/>
</dbReference>
<evidence type="ECO:0000256" key="6">
    <source>
        <dbReference type="ARBA" id="ARBA00022490"/>
    </source>
</evidence>
<evidence type="ECO:0000256" key="9">
    <source>
        <dbReference type="ARBA" id="ARBA00023277"/>
    </source>
</evidence>
<dbReference type="PANTHER" id="PTHR12128">
    <property type="entry name" value="DIHYDRODIPICOLINATE SYNTHASE"/>
    <property type="match status" value="1"/>
</dbReference>
<dbReference type="PIRSF" id="PIRSF001365">
    <property type="entry name" value="DHDPS"/>
    <property type="match status" value="1"/>
</dbReference>
<comment type="catalytic activity">
    <reaction evidence="10">
        <text>aceneuramate = aldehydo-N-acetyl-D-mannosamine + pyruvate</text>
        <dbReference type="Rhea" id="RHEA:23296"/>
        <dbReference type="ChEBI" id="CHEBI:15361"/>
        <dbReference type="ChEBI" id="CHEBI:17122"/>
        <dbReference type="ChEBI" id="CHEBI:173083"/>
        <dbReference type="EC" id="4.1.3.3"/>
    </reaction>
</comment>
<dbReference type="SMART" id="SM01130">
    <property type="entry name" value="DHDPS"/>
    <property type="match status" value="1"/>
</dbReference>
<dbReference type="Gene3D" id="3.20.20.70">
    <property type="entry name" value="Aldolase class I"/>
    <property type="match status" value="1"/>
</dbReference>
<organism evidence="15 16">
    <name type="scientific">Plutella xylostella</name>
    <name type="common">Diamondback moth</name>
    <name type="synonym">Plutella maculipennis</name>
    <dbReference type="NCBI Taxonomy" id="51655"/>
    <lineage>
        <taxon>Eukaryota</taxon>
        <taxon>Metazoa</taxon>
        <taxon>Ecdysozoa</taxon>
        <taxon>Arthropoda</taxon>
        <taxon>Hexapoda</taxon>
        <taxon>Insecta</taxon>
        <taxon>Pterygota</taxon>
        <taxon>Neoptera</taxon>
        <taxon>Endopterygota</taxon>
        <taxon>Lepidoptera</taxon>
        <taxon>Glossata</taxon>
        <taxon>Ditrysia</taxon>
        <taxon>Yponomeutoidea</taxon>
        <taxon>Plutellidae</taxon>
        <taxon>Plutella</taxon>
    </lineage>
</organism>
<evidence type="ECO:0000256" key="12">
    <source>
        <dbReference type="PIRSR" id="PIRSR001365-1"/>
    </source>
</evidence>
<evidence type="ECO:0000313" key="16">
    <source>
        <dbReference type="Proteomes" id="UP000653454"/>
    </source>
</evidence>
<evidence type="ECO:0000256" key="1">
    <source>
        <dbReference type="ARBA" id="ARBA00004496"/>
    </source>
</evidence>
<evidence type="ECO:0000256" key="7">
    <source>
        <dbReference type="ARBA" id="ARBA00023239"/>
    </source>
</evidence>
<keyword evidence="9" id="KW-0119">Carbohydrate metabolism</keyword>
<dbReference type="EMBL" id="CAJHNJ030000023">
    <property type="protein sequence ID" value="CAG9120185.1"/>
    <property type="molecule type" value="Genomic_DNA"/>
</dbReference>
<feature type="active site" description="Proton donor/acceptor" evidence="12">
    <location>
        <position position="156"/>
    </location>
</feature>
<dbReference type="Pfam" id="PF00701">
    <property type="entry name" value="DHDPS"/>
    <property type="match status" value="1"/>
</dbReference>
<feature type="signal peptide" evidence="14">
    <location>
        <begin position="1"/>
        <end position="17"/>
    </location>
</feature>
<proteinExistence type="inferred from homology"/>
<evidence type="ECO:0000256" key="10">
    <source>
        <dbReference type="ARBA" id="ARBA00044906"/>
    </source>
</evidence>
<evidence type="ECO:0000256" key="14">
    <source>
        <dbReference type="SAM" id="SignalP"/>
    </source>
</evidence>
<dbReference type="EC" id="4.1.3.3" evidence="5"/>
<evidence type="ECO:0000256" key="5">
    <source>
        <dbReference type="ARBA" id="ARBA00012911"/>
    </source>
</evidence>
<comment type="subunit">
    <text evidence="4">Homotetramer.</text>
</comment>
<feature type="chain" id="PRO_5035941121" description="N-acetylneuraminate lyase" evidence="14">
    <location>
        <begin position="18"/>
        <end position="323"/>
    </location>
</feature>
<comment type="similarity">
    <text evidence="3">Belongs to the DapA family. NanA subfamily.</text>
</comment>
<evidence type="ECO:0000256" key="8">
    <source>
        <dbReference type="ARBA" id="ARBA00023270"/>
    </source>
</evidence>
<evidence type="ECO:0000256" key="3">
    <source>
        <dbReference type="ARBA" id="ARBA00006324"/>
    </source>
</evidence>
<evidence type="ECO:0000313" key="15">
    <source>
        <dbReference type="EMBL" id="CAG9120185.1"/>
    </source>
</evidence>
<dbReference type="Proteomes" id="UP000653454">
    <property type="component" value="Unassembled WGS sequence"/>
</dbReference>
<comment type="pathway">
    <text evidence="2">Amino-sugar metabolism; N-acetylneuraminate degradation.</text>
</comment>
<comment type="caution">
    <text evidence="15">The sequence shown here is derived from an EMBL/GenBank/DDBJ whole genome shotgun (WGS) entry which is preliminary data.</text>
</comment>
<evidence type="ECO:0000256" key="13">
    <source>
        <dbReference type="PIRSR" id="PIRSR001365-2"/>
    </source>
</evidence>
<evidence type="ECO:0000256" key="4">
    <source>
        <dbReference type="ARBA" id="ARBA00011881"/>
    </source>
</evidence>
<feature type="active site" description="Schiff-base intermediate with substrate" evidence="12">
    <location>
        <position position="186"/>
    </location>
</feature>
<reference evidence="15" key="1">
    <citation type="submission" date="2020-11" db="EMBL/GenBank/DDBJ databases">
        <authorList>
            <person name="Whiteford S."/>
        </authorList>
    </citation>
    <scope>NUCLEOTIDE SEQUENCE</scope>
</reference>
<dbReference type="PRINTS" id="PR00146">
    <property type="entry name" value="DHPICSNTHASE"/>
</dbReference>
<dbReference type="InterPro" id="IPR013785">
    <property type="entry name" value="Aldolase_TIM"/>
</dbReference>
<dbReference type="SUPFAM" id="SSF51569">
    <property type="entry name" value="Aldolase"/>
    <property type="match status" value="1"/>
</dbReference>
<feature type="binding site" evidence="13">
    <location>
        <position position="65"/>
    </location>
    <ligand>
        <name>pyruvate</name>
        <dbReference type="ChEBI" id="CHEBI:15361"/>
    </ligand>
</feature>
<keyword evidence="6" id="KW-0963">Cytoplasm</keyword>
<keyword evidence="14" id="KW-0732">Signal</keyword>
<keyword evidence="7 11" id="KW-0456">Lyase</keyword>
<keyword evidence="8" id="KW-0704">Schiff base</keyword>
<accession>A0A8S4EXV3</accession>
<gene>
    <name evidence="15" type="ORF">PLXY2_LOCUS7109</name>
</gene>
<comment type="subcellular location">
    <subcellularLocation>
        <location evidence="1">Cytoplasm</location>
    </subcellularLocation>
</comment>
<sequence length="323" mass="35307">MKQVAILVIVCLNFSHGLELTARGLVAPVFTQVNDDQSIDYEDIPMYAEYLASNNINSILVGGSTGEHPSLSVEDRKSHLDAWVAAAARQYLTMIYQVGGAPFPDVMELTRYSATLPLAGILTLPELYFKPQSVAELVRYVARVAAQAPNMPVVYYHIPDITGVDVDMKKFVLAASEQIPNFMGIKYSFDDLNEAIEVKKLLRSDQELYLAASAASTLVAPALLMGIQSFIGTGFNIFPDLAARIVEAVDRSDVAGARDAQQQYTDALNAVTNNFTEPFVPSLKMGMELLTDIPMGPPLLPQSPYSTEARELATRKLEDLGLL</sequence>
<evidence type="ECO:0000256" key="2">
    <source>
        <dbReference type="ARBA" id="ARBA00004878"/>
    </source>
</evidence>
<dbReference type="PANTHER" id="PTHR12128:SF21">
    <property type="entry name" value="N-ACETYLNEURAMINATE LYASE"/>
    <property type="match status" value="1"/>
</dbReference>
<keyword evidence="16" id="KW-1185">Reference proteome</keyword>
<name>A0A8S4EXV3_PLUXY</name>
<protein>
    <recommendedName>
        <fullName evidence="5">N-acetylneuraminate lyase</fullName>
        <ecNumber evidence="5">4.1.3.3</ecNumber>
    </recommendedName>
</protein>
<evidence type="ECO:0000256" key="11">
    <source>
        <dbReference type="PIRNR" id="PIRNR001365"/>
    </source>
</evidence>
<feature type="binding site" evidence="13">
    <location>
        <position position="231"/>
    </location>
    <ligand>
        <name>pyruvate</name>
        <dbReference type="ChEBI" id="CHEBI:15361"/>
    </ligand>
</feature>